<feature type="compositionally biased region" description="Basic and acidic residues" evidence="1">
    <location>
        <begin position="131"/>
        <end position="144"/>
    </location>
</feature>
<evidence type="ECO:0000313" key="2">
    <source>
        <dbReference type="EMBL" id="MSB19019.1"/>
    </source>
</evidence>
<feature type="region of interest" description="Disordered" evidence="1">
    <location>
        <begin position="218"/>
        <end position="249"/>
    </location>
</feature>
<evidence type="ECO:0000313" key="3">
    <source>
        <dbReference type="Proteomes" id="UP000434475"/>
    </source>
</evidence>
<name>A0A6I2QZD4_FLAPL</name>
<reference evidence="2 3" key="1">
    <citation type="journal article" date="2019" name="Nat. Med.">
        <title>A library of human gut bacterial isolates paired with longitudinal multiomics data enables mechanistic microbiome research.</title>
        <authorList>
            <person name="Poyet M."/>
            <person name="Groussin M."/>
            <person name="Gibbons S.M."/>
            <person name="Avila-Pacheco J."/>
            <person name="Jiang X."/>
            <person name="Kearney S.M."/>
            <person name="Perrotta A.R."/>
            <person name="Berdy B."/>
            <person name="Zhao S."/>
            <person name="Lieberman T.D."/>
            <person name="Swanson P.K."/>
            <person name="Smith M."/>
            <person name="Roesemann S."/>
            <person name="Alexander J.E."/>
            <person name="Rich S.A."/>
            <person name="Livny J."/>
            <person name="Vlamakis H."/>
            <person name="Clish C."/>
            <person name="Bullock K."/>
            <person name="Deik A."/>
            <person name="Scott J."/>
            <person name="Pierce K.A."/>
            <person name="Xavier R.J."/>
            <person name="Alm E.J."/>
        </authorList>
    </citation>
    <scope>NUCLEOTIDE SEQUENCE [LARGE SCALE GENOMIC DNA]</scope>
    <source>
        <strain evidence="2 3">BIOML-A2</strain>
    </source>
</reference>
<dbReference type="EMBL" id="WKPR01000004">
    <property type="protein sequence ID" value="MSB19019.1"/>
    <property type="molecule type" value="Genomic_DNA"/>
</dbReference>
<proteinExistence type="predicted"/>
<organism evidence="2 3">
    <name type="scientific">Flavonifractor plautii</name>
    <name type="common">Fusobacterium plautii</name>
    <dbReference type="NCBI Taxonomy" id="292800"/>
    <lineage>
        <taxon>Bacteria</taxon>
        <taxon>Bacillati</taxon>
        <taxon>Bacillota</taxon>
        <taxon>Clostridia</taxon>
        <taxon>Eubacteriales</taxon>
        <taxon>Oscillospiraceae</taxon>
        <taxon>Flavonifractor</taxon>
    </lineage>
</organism>
<gene>
    <name evidence="2" type="ORF">GKE97_05745</name>
</gene>
<protein>
    <submittedName>
        <fullName evidence="2">Uncharacterized protein</fullName>
    </submittedName>
</protein>
<accession>A0A6I2QZD4</accession>
<sequence>MAWVSVHQDVDGAKLRRLYKTIGCSKFEALGILNFLWFWGMKNADENGLAVDADLDVLSRYLYGCGEGSDLDMGKVVQALVDVGWIDMAAGGIVIHDWDQWQEQWYKLQKSRKRDAERKRRDYAETTGKFSKPEPPDGPKEPDGGKPAGKKTGPEKKSYSEFVKMTEANYNRLIELYGKEFTEACITKLDLYKGSKGKTYKDDYRAILSWVVRSVNEDNPGLMKKSKGETGSPQSPDNNPYAEWGGANG</sequence>
<comment type="caution">
    <text evidence="2">The sequence shown here is derived from an EMBL/GenBank/DDBJ whole genome shotgun (WGS) entry which is preliminary data.</text>
</comment>
<feature type="compositionally biased region" description="Polar residues" evidence="1">
    <location>
        <begin position="229"/>
        <end position="238"/>
    </location>
</feature>
<dbReference type="Proteomes" id="UP000434475">
    <property type="component" value="Unassembled WGS sequence"/>
</dbReference>
<evidence type="ECO:0000256" key="1">
    <source>
        <dbReference type="SAM" id="MobiDB-lite"/>
    </source>
</evidence>
<dbReference type="AlphaFoldDB" id="A0A6I2QZD4"/>
<dbReference type="RefSeq" id="WP_172697382.1">
    <property type="nucleotide sequence ID" value="NZ_WKPR01000004.1"/>
</dbReference>
<feature type="region of interest" description="Disordered" evidence="1">
    <location>
        <begin position="117"/>
        <end position="158"/>
    </location>
</feature>